<feature type="compositionally biased region" description="Basic residues" evidence="1">
    <location>
        <begin position="77"/>
        <end position="90"/>
    </location>
</feature>
<feature type="compositionally biased region" description="Polar residues" evidence="1">
    <location>
        <begin position="514"/>
        <end position="524"/>
    </location>
</feature>
<name>C3YKQ5_BRAFL</name>
<evidence type="ECO:0000256" key="2">
    <source>
        <dbReference type="SAM" id="Phobius"/>
    </source>
</evidence>
<feature type="transmembrane region" description="Helical" evidence="2">
    <location>
        <begin position="936"/>
        <end position="956"/>
    </location>
</feature>
<feature type="region of interest" description="Disordered" evidence="1">
    <location>
        <begin position="1"/>
        <end position="90"/>
    </location>
</feature>
<feature type="transmembrane region" description="Helical" evidence="2">
    <location>
        <begin position="206"/>
        <end position="226"/>
    </location>
</feature>
<feature type="compositionally biased region" description="Low complexity" evidence="1">
    <location>
        <begin position="700"/>
        <end position="712"/>
    </location>
</feature>
<dbReference type="AlphaFoldDB" id="C3YKQ5"/>
<feature type="transmembrane region" description="Helical" evidence="2">
    <location>
        <begin position="247"/>
        <end position="264"/>
    </location>
</feature>
<feature type="region of interest" description="Disordered" evidence="1">
    <location>
        <begin position="412"/>
        <end position="465"/>
    </location>
</feature>
<feature type="compositionally biased region" description="Polar residues" evidence="1">
    <location>
        <begin position="547"/>
        <end position="567"/>
    </location>
</feature>
<evidence type="ECO:0000313" key="3">
    <source>
        <dbReference type="EMBL" id="EEN59123.1"/>
    </source>
</evidence>
<keyword evidence="2" id="KW-1133">Transmembrane helix</keyword>
<evidence type="ECO:0000256" key="1">
    <source>
        <dbReference type="SAM" id="MobiDB-lite"/>
    </source>
</evidence>
<organism>
    <name type="scientific">Branchiostoma floridae</name>
    <name type="common">Florida lancelet</name>
    <name type="synonym">Amphioxus</name>
    <dbReference type="NCBI Taxonomy" id="7739"/>
    <lineage>
        <taxon>Eukaryota</taxon>
        <taxon>Metazoa</taxon>
        <taxon>Chordata</taxon>
        <taxon>Cephalochordata</taxon>
        <taxon>Leptocardii</taxon>
        <taxon>Amphioxiformes</taxon>
        <taxon>Branchiostomatidae</taxon>
        <taxon>Branchiostoma</taxon>
    </lineage>
</organism>
<feature type="compositionally biased region" description="Polar residues" evidence="1">
    <location>
        <begin position="37"/>
        <end position="53"/>
    </location>
</feature>
<feature type="region of interest" description="Disordered" evidence="1">
    <location>
        <begin position="645"/>
        <end position="735"/>
    </location>
</feature>
<proteinExistence type="predicted"/>
<feature type="compositionally biased region" description="Polar residues" evidence="1">
    <location>
        <begin position="645"/>
        <end position="655"/>
    </location>
</feature>
<accession>C3YKQ5</accession>
<dbReference type="EMBL" id="GG666523">
    <property type="protein sequence ID" value="EEN59123.1"/>
    <property type="molecule type" value="Genomic_DNA"/>
</dbReference>
<feature type="compositionally biased region" description="Polar residues" evidence="1">
    <location>
        <begin position="672"/>
        <end position="697"/>
    </location>
</feature>
<feature type="region of interest" description="Disordered" evidence="1">
    <location>
        <begin position="597"/>
        <end position="616"/>
    </location>
</feature>
<dbReference type="PANTHER" id="PTHR35555">
    <property type="entry name" value="ENDONUCLEASE-REVERSE TRANSCRIPTASE"/>
    <property type="match status" value="1"/>
</dbReference>
<dbReference type="eggNOG" id="ENOG502S5P2">
    <property type="taxonomic scope" value="Eukaryota"/>
</dbReference>
<dbReference type="PANTHER" id="PTHR35555:SF3">
    <property type="entry name" value="ENDONUCLEASE-REVERSE TRANSCRIPTASE"/>
    <property type="match status" value="1"/>
</dbReference>
<feature type="region of interest" description="Disordered" evidence="1">
    <location>
        <begin position="753"/>
        <end position="905"/>
    </location>
</feature>
<dbReference type="InParanoid" id="C3YKQ5"/>
<feature type="compositionally biased region" description="Low complexity" evidence="1">
    <location>
        <begin position="779"/>
        <end position="794"/>
    </location>
</feature>
<keyword evidence="2" id="KW-0812">Transmembrane</keyword>
<feature type="transmembrane region" description="Helical" evidence="2">
    <location>
        <begin position="165"/>
        <end position="186"/>
    </location>
</feature>
<protein>
    <submittedName>
        <fullName evidence="3">Uncharacterized protein</fullName>
    </submittedName>
</protein>
<sequence length="963" mass="106532">MPQTLRNSGPLEPEKLHLSQEAGESPFLGRNAERNTGRSGRFSSGQPESSPAKTSEKTPLLINNGGREVGLQEISSKSRKPGRRKPKKVWRQIAMKRQSLDAGRRYFHASGEYSDSVVVSMPTSEEKDATNCKQSRHLPKWAWYLVARSLGIKLKEKDRPWFGTFLYLLTLMSGLALGICTAWRTVVDILDIHTSQNAVDGTIHVLLTMGWISVGIYANGLAFKLFSNKHFYDSVRVHSKTIFKMNAVLLIIFLCALFGALTNYNKFEQFMPEHCEKINLNPWICYVMYVGRVVFSLFCLGWNALVATICLSVCRTHTIAIRKFIKDLEEDGMAIDTVRFLKGGRYLTIEMSGEFGDWLNVEQTEDDDELEWHSTPAELSKRLENELLDVTRQLEKMKADIGADLERAGRVRTPLPTTAFEDDDGGQRSPIPEIPARLQDGRTEEHTRAQRTEVRAPHPHARHSVPTLREVRAFHQLQSDPADFLRHVPSHSKGEQQGTVRTDGHPPPPKHRISSATTSTVTTNEEQRRALKPSPAQTASRVPPQSPSSKTAKTYHGSPTQATQRPSTRGRPATTVPEQVTLTAARTQSHQPDALLLQLSSGPPAPTIPKQATLTAARSQSYQLGAPPLHPSSVAPAHTVPKQVTLTASRSQSHQPGAPPLPPSSGAPAPTVPTQVTLTAARPQSHQPGASPLQPSSGGPAPTAPEQATPTASGPPSHQPAVPRPQPSSIAKHSARDLHDIIYASDYIWDDTHEDLTLSPPTPTPVIRQENQLHQFAASGPPYLSSSPLSYGSLDAAPGPGSLGRQARGSDDRKRLYSTTSQRQQQRDNPYDQDSYEHSTSELLPDTPGDQPTQTQEDLLIEVPIEPTVKVRQPRGADGDPGGDPGSPTRVPPGWREKERPQQQQLPQILTNGAILHTYWRIQHRLRFTSSALQRWLASWITLTIFWCITYILNWLKHKAIHA</sequence>
<gene>
    <name evidence="3" type="ORF">BRAFLDRAFT_116956</name>
</gene>
<feature type="compositionally biased region" description="Basic and acidic residues" evidence="1">
    <location>
        <begin position="825"/>
        <end position="840"/>
    </location>
</feature>
<keyword evidence="2" id="KW-0472">Membrane</keyword>
<feature type="region of interest" description="Disordered" evidence="1">
    <location>
        <begin position="485"/>
        <end position="574"/>
    </location>
</feature>
<feature type="compositionally biased region" description="Basic and acidic residues" evidence="1">
    <location>
        <begin position="439"/>
        <end position="456"/>
    </location>
</feature>
<reference evidence="3" key="1">
    <citation type="journal article" date="2008" name="Nature">
        <title>The amphioxus genome and the evolution of the chordate karyotype.</title>
        <authorList>
            <consortium name="US DOE Joint Genome Institute (JGI-PGF)"/>
            <person name="Putnam N.H."/>
            <person name="Butts T."/>
            <person name="Ferrier D.E.K."/>
            <person name="Furlong R.F."/>
            <person name="Hellsten U."/>
            <person name="Kawashima T."/>
            <person name="Robinson-Rechavi M."/>
            <person name="Shoguchi E."/>
            <person name="Terry A."/>
            <person name="Yu J.-K."/>
            <person name="Benito-Gutierrez E.L."/>
            <person name="Dubchak I."/>
            <person name="Garcia-Fernandez J."/>
            <person name="Gibson-Brown J.J."/>
            <person name="Grigoriev I.V."/>
            <person name="Horton A.C."/>
            <person name="de Jong P.J."/>
            <person name="Jurka J."/>
            <person name="Kapitonov V.V."/>
            <person name="Kohara Y."/>
            <person name="Kuroki Y."/>
            <person name="Lindquist E."/>
            <person name="Lucas S."/>
            <person name="Osoegawa K."/>
            <person name="Pennacchio L.A."/>
            <person name="Salamov A.A."/>
            <person name="Satou Y."/>
            <person name="Sauka-Spengler T."/>
            <person name="Schmutz J."/>
            <person name="Shin-I T."/>
            <person name="Toyoda A."/>
            <person name="Bronner-Fraser M."/>
            <person name="Fujiyama A."/>
            <person name="Holland L.Z."/>
            <person name="Holland P.W.H."/>
            <person name="Satoh N."/>
            <person name="Rokhsar D.S."/>
        </authorList>
    </citation>
    <scope>NUCLEOTIDE SEQUENCE [LARGE SCALE GENOMIC DNA]</scope>
    <source>
        <strain evidence="3">S238N-H82</strain>
        <tissue evidence="3">Testes</tissue>
    </source>
</reference>